<dbReference type="EMBL" id="JAPFRD010000009">
    <property type="protein sequence ID" value="MCW8108274.1"/>
    <property type="molecule type" value="Genomic_DNA"/>
</dbReference>
<gene>
    <name evidence="2" type="ORF">OPS25_07180</name>
</gene>
<accession>A0ABT3P6B8</accession>
<feature type="transmembrane region" description="Helical" evidence="1">
    <location>
        <begin position="21"/>
        <end position="42"/>
    </location>
</feature>
<evidence type="ECO:0000313" key="3">
    <source>
        <dbReference type="Proteomes" id="UP001142810"/>
    </source>
</evidence>
<dbReference type="Proteomes" id="UP001142810">
    <property type="component" value="Unassembled WGS sequence"/>
</dbReference>
<dbReference type="RefSeq" id="WP_265616973.1">
    <property type="nucleotide sequence ID" value="NZ_JAPFRD010000009.1"/>
</dbReference>
<keyword evidence="1" id="KW-0472">Membrane</keyword>
<name>A0ABT3P6B8_9ALTE</name>
<keyword evidence="1" id="KW-0812">Transmembrane</keyword>
<protein>
    <recommendedName>
        <fullName evidence="4">YcxB-like protein domain-containing protein</fullName>
    </recommendedName>
</protein>
<sequence>MDIRNKGKLISRHRAGPLARLRTFILALIPTVLFGLVIIYSWNDDFSVVTKIAIFLIMFLLIGTSLHNLLFKAFKDYKDINLFENGLEFVNVKTKKSDFFWFSDICSIHIFYNEKINRELKPKKLNLFGSALLVKTKFGQEEYIYESLSDFNKIFSTLKSKGISGLEAGWQNEYER</sequence>
<feature type="transmembrane region" description="Helical" evidence="1">
    <location>
        <begin position="48"/>
        <end position="71"/>
    </location>
</feature>
<proteinExistence type="predicted"/>
<keyword evidence="1" id="KW-1133">Transmembrane helix</keyword>
<evidence type="ECO:0000313" key="2">
    <source>
        <dbReference type="EMBL" id="MCW8108274.1"/>
    </source>
</evidence>
<comment type="caution">
    <text evidence="2">The sequence shown here is derived from an EMBL/GenBank/DDBJ whole genome shotgun (WGS) entry which is preliminary data.</text>
</comment>
<evidence type="ECO:0008006" key="4">
    <source>
        <dbReference type="Google" id="ProtNLM"/>
    </source>
</evidence>
<organism evidence="2 3">
    <name type="scientific">Alteromonas aquimaris</name>
    <dbReference type="NCBI Taxonomy" id="2998417"/>
    <lineage>
        <taxon>Bacteria</taxon>
        <taxon>Pseudomonadati</taxon>
        <taxon>Pseudomonadota</taxon>
        <taxon>Gammaproteobacteria</taxon>
        <taxon>Alteromonadales</taxon>
        <taxon>Alteromonadaceae</taxon>
        <taxon>Alteromonas/Salinimonas group</taxon>
        <taxon>Alteromonas</taxon>
    </lineage>
</organism>
<keyword evidence="3" id="KW-1185">Reference proteome</keyword>
<reference evidence="2" key="1">
    <citation type="submission" date="2022-11" db="EMBL/GenBank/DDBJ databases">
        <title>Alteromonas sp. nov., isolated from sea water of the Qingdao.</title>
        <authorList>
            <person name="Wang Q."/>
        </authorList>
    </citation>
    <scope>NUCLEOTIDE SEQUENCE</scope>
    <source>
        <strain evidence="2">ASW11-7</strain>
    </source>
</reference>
<evidence type="ECO:0000256" key="1">
    <source>
        <dbReference type="SAM" id="Phobius"/>
    </source>
</evidence>